<proteinExistence type="predicted"/>
<evidence type="ECO:0000256" key="1">
    <source>
        <dbReference type="ARBA" id="ARBA00022553"/>
    </source>
</evidence>
<dbReference type="SMART" id="SM00448">
    <property type="entry name" value="REC"/>
    <property type="match status" value="1"/>
</dbReference>
<evidence type="ECO:0000259" key="3">
    <source>
        <dbReference type="PROSITE" id="PS50110"/>
    </source>
</evidence>
<dbReference type="InterPro" id="IPR011006">
    <property type="entry name" value="CheY-like_superfamily"/>
</dbReference>
<dbReference type="PANTHER" id="PTHR44591">
    <property type="entry name" value="STRESS RESPONSE REGULATOR PROTEIN 1"/>
    <property type="match status" value="1"/>
</dbReference>
<dbReference type="RefSeq" id="WP_201843526.1">
    <property type="nucleotide sequence ID" value="NZ_JBHLYJ010000002.1"/>
</dbReference>
<comment type="caution">
    <text evidence="4">The sequence shown here is derived from an EMBL/GenBank/DDBJ whole genome shotgun (WGS) entry which is preliminary data.</text>
</comment>
<dbReference type="EMBL" id="JAERRK010000026">
    <property type="protein sequence ID" value="MBL1086979.1"/>
    <property type="molecule type" value="Genomic_DNA"/>
</dbReference>
<dbReference type="AlphaFoldDB" id="A0A937JPM3"/>
<reference evidence="4" key="1">
    <citation type="submission" date="2021-01" db="EMBL/GenBank/DDBJ databases">
        <title>WGS of actinomycetes isolated from Thailand.</title>
        <authorList>
            <person name="Thawai C."/>
        </authorList>
    </citation>
    <scope>NUCLEOTIDE SEQUENCE</scope>
    <source>
        <strain evidence="4">RCU-197</strain>
    </source>
</reference>
<evidence type="ECO:0000256" key="2">
    <source>
        <dbReference type="PROSITE-ProRule" id="PRU00169"/>
    </source>
</evidence>
<organism evidence="4 5">
    <name type="scientific">Streptomyces actinomycinicus</name>
    <dbReference type="NCBI Taxonomy" id="1695166"/>
    <lineage>
        <taxon>Bacteria</taxon>
        <taxon>Bacillati</taxon>
        <taxon>Actinomycetota</taxon>
        <taxon>Actinomycetes</taxon>
        <taxon>Kitasatosporales</taxon>
        <taxon>Streptomycetaceae</taxon>
        <taxon>Streptomyces</taxon>
    </lineage>
</organism>
<protein>
    <submittedName>
        <fullName evidence="4">Response regulator transcription factor</fullName>
    </submittedName>
</protein>
<accession>A0A937JPM3</accession>
<dbReference type="InterPro" id="IPR050595">
    <property type="entry name" value="Bact_response_regulator"/>
</dbReference>
<evidence type="ECO:0000313" key="4">
    <source>
        <dbReference type="EMBL" id="MBL1086979.1"/>
    </source>
</evidence>
<dbReference type="Proteomes" id="UP000661858">
    <property type="component" value="Unassembled WGS sequence"/>
</dbReference>
<feature type="modified residue" description="4-aspartylphosphate" evidence="2">
    <location>
        <position position="70"/>
    </location>
</feature>
<feature type="domain" description="Response regulatory" evidence="3">
    <location>
        <begin position="20"/>
        <end position="137"/>
    </location>
</feature>
<dbReference type="Gene3D" id="3.40.50.2300">
    <property type="match status" value="1"/>
</dbReference>
<dbReference type="Pfam" id="PF00072">
    <property type="entry name" value="Response_reg"/>
    <property type="match status" value="1"/>
</dbReference>
<dbReference type="PANTHER" id="PTHR44591:SF3">
    <property type="entry name" value="RESPONSE REGULATORY DOMAIN-CONTAINING PROTEIN"/>
    <property type="match status" value="1"/>
</dbReference>
<gene>
    <name evidence="4" type="ORF">JK359_34300</name>
</gene>
<dbReference type="InterPro" id="IPR001789">
    <property type="entry name" value="Sig_transdc_resp-reg_receiver"/>
</dbReference>
<name>A0A937JPM3_9ACTN</name>
<dbReference type="InterPro" id="IPR058245">
    <property type="entry name" value="NreC/VraR/RcsB-like_REC"/>
</dbReference>
<dbReference type="CDD" id="cd17535">
    <property type="entry name" value="REC_NarL-like"/>
    <property type="match status" value="1"/>
</dbReference>
<dbReference type="GO" id="GO:0000160">
    <property type="term" value="P:phosphorelay signal transduction system"/>
    <property type="evidence" value="ECO:0007669"/>
    <property type="project" value="InterPro"/>
</dbReference>
<sequence>MADSFNARPHPVWEAHGVVRCLIVDDCPHFLAAARRLLEGEGMSVVGVATTGDEAAERIAELGPDVVLLDVELGAENGIEVADRLHRDAAAGAPRIVLVSACGEQDYAPLVAASPAIGFLCKSRLSAAAVRALLDDEGKGGPSGGE</sequence>
<evidence type="ECO:0000313" key="5">
    <source>
        <dbReference type="Proteomes" id="UP000661858"/>
    </source>
</evidence>
<keyword evidence="5" id="KW-1185">Reference proteome</keyword>
<dbReference type="PROSITE" id="PS50110">
    <property type="entry name" value="RESPONSE_REGULATORY"/>
    <property type="match status" value="1"/>
</dbReference>
<dbReference type="SUPFAM" id="SSF52172">
    <property type="entry name" value="CheY-like"/>
    <property type="match status" value="1"/>
</dbReference>
<keyword evidence="1 2" id="KW-0597">Phosphoprotein</keyword>